<sequence length="218" mass="24173">MHPNQEIFSSCEESSFDQCDVLKKEVSATSTMLLKVFLQKSSGKLLFAETKEDFVEFLFGILSIPLGTVVGTLLNGASSISCMDNVFKSISNMSVGRYLMSQDIKDMLLKPHIGQPYSSKNQVFPLKCTPTLCEHVKDPRPGGNFLKQSGMFMVTDDLTITPSTSHSTIDVLRKLNVPLDDIERCEVSIGLEECLKLLKASLRSCSTLTDSLKHQLKK</sequence>
<keyword evidence="3" id="KW-1185">Reference proteome</keyword>
<name>A0A251TS29_HELAN</name>
<reference evidence="1" key="3">
    <citation type="submission" date="2020-06" db="EMBL/GenBank/DDBJ databases">
        <title>Helianthus annuus Genome sequencing and assembly Release 2.</title>
        <authorList>
            <person name="Gouzy J."/>
            <person name="Langlade N."/>
            <person name="Munos S."/>
        </authorList>
    </citation>
    <scope>NUCLEOTIDE SEQUENCE</scope>
    <source>
        <tissue evidence="1">Leaves</tissue>
    </source>
</reference>
<dbReference type="InterPro" id="IPR007750">
    <property type="entry name" value="DUF674"/>
</dbReference>
<protein>
    <recommendedName>
        <fullName evidence="4">DUF674 family protein</fullName>
    </recommendedName>
</protein>
<dbReference type="PANTHER" id="PTHR33103:SF27">
    <property type="entry name" value="OS04G0594700 PROTEIN"/>
    <property type="match status" value="1"/>
</dbReference>
<dbReference type="PANTHER" id="PTHR33103">
    <property type="entry name" value="OS01G0153900 PROTEIN"/>
    <property type="match status" value="1"/>
</dbReference>
<dbReference type="Proteomes" id="UP000215914">
    <property type="component" value="Chromosome 9"/>
</dbReference>
<reference evidence="1 3" key="1">
    <citation type="journal article" date="2017" name="Nature">
        <title>The sunflower genome provides insights into oil metabolism, flowering and Asterid evolution.</title>
        <authorList>
            <person name="Badouin H."/>
            <person name="Gouzy J."/>
            <person name="Grassa C.J."/>
            <person name="Murat F."/>
            <person name="Staton S.E."/>
            <person name="Cottret L."/>
            <person name="Lelandais-Briere C."/>
            <person name="Owens G.L."/>
            <person name="Carrere S."/>
            <person name="Mayjonade B."/>
            <person name="Legrand L."/>
            <person name="Gill N."/>
            <person name="Kane N.C."/>
            <person name="Bowers J.E."/>
            <person name="Hubner S."/>
            <person name="Bellec A."/>
            <person name="Berard A."/>
            <person name="Berges H."/>
            <person name="Blanchet N."/>
            <person name="Boniface M.C."/>
            <person name="Brunel D."/>
            <person name="Catrice O."/>
            <person name="Chaidir N."/>
            <person name="Claudel C."/>
            <person name="Donnadieu C."/>
            <person name="Faraut T."/>
            <person name="Fievet G."/>
            <person name="Helmstetter N."/>
            <person name="King M."/>
            <person name="Knapp S.J."/>
            <person name="Lai Z."/>
            <person name="Le Paslier M.C."/>
            <person name="Lippi Y."/>
            <person name="Lorenzon L."/>
            <person name="Mandel J.R."/>
            <person name="Marage G."/>
            <person name="Marchand G."/>
            <person name="Marquand E."/>
            <person name="Bret-Mestries E."/>
            <person name="Morien E."/>
            <person name="Nambeesan S."/>
            <person name="Nguyen T."/>
            <person name="Pegot-Espagnet P."/>
            <person name="Pouilly N."/>
            <person name="Raftis F."/>
            <person name="Sallet E."/>
            <person name="Schiex T."/>
            <person name="Thomas J."/>
            <person name="Vandecasteele C."/>
            <person name="Vares D."/>
            <person name="Vear F."/>
            <person name="Vautrin S."/>
            <person name="Crespi M."/>
            <person name="Mangin B."/>
            <person name="Burke J.M."/>
            <person name="Salse J."/>
            <person name="Munos S."/>
            <person name="Vincourt P."/>
            <person name="Rieseberg L.H."/>
            <person name="Langlade N.B."/>
        </authorList>
    </citation>
    <scope>NUCLEOTIDE SEQUENCE [LARGE SCALE GENOMIC DNA]</scope>
    <source>
        <strain evidence="3">cv. SF193</strain>
        <tissue evidence="1">Leaves</tissue>
    </source>
</reference>
<gene>
    <name evidence="2" type="ORF">HannXRQ_Chr09g0241231</name>
    <name evidence="1" type="ORF">HanXRQr2_Chr09g0366821</name>
</gene>
<dbReference type="EMBL" id="MNCJ02000324">
    <property type="protein sequence ID" value="KAF5789096.1"/>
    <property type="molecule type" value="Genomic_DNA"/>
</dbReference>
<dbReference type="InParanoid" id="A0A251TS29"/>
<evidence type="ECO:0000313" key="2">
    <source>
        <dbReference type="EMBL" id="OTG13714.1"/>
    </source>
</evidence>
<evidence type="ECO:0000313" key="3">
    <source>
        <dbReference type="Proteomes" id="UP000215914"/>
    </source>
</evidence>
<evidence type="ECO:0008006" key="4">
    <source>
        <dbReference type="Google" id="ProtNLM"/>
    </source>
</evidence>
<dbReference type="Pfam" id="PF05056">
    <property type="entry name" value="DUF674"/>
    <property type="match status" value="2"/>
</dbReference>
<dbReference type="Gramene" id="mRNA:HanXRQr2_Chr09g0366821">
    <property type="protein sequence ID" value="mRNA:HanXRQr2_Chr09g0366821"/>
    <property type="gene ID" value="HanXRQr2_Chr09g0366821"/>
</dbReference>
<dbReference type="AlphaFoldDB" id="A0A251TS29"/>
<dbReference type="OMA" id="KEYSCTH"/>
<reference evidence="2" key="2">
    <citation type="submission" date="2017-02" db="EMBL/GenBank/DDBJ databases">
        <title>Sunflower complete genome.</title>
        <authorList>
            <person name="Langlade N."/>
            <person name="Munos S."/>
        </authorList>
    </citation>
    <scope>NUCLEOTIDE SEQUENCE [LARGE SCALE GENOMIC DNA]</scope>
    <source>
        <tissue evidence="2">Leaves</tissue>
    </source>
</reference>
<accession>A0A251TS29</accession>
<dbReference type="EMBL" id="CM007898">
    <property type="protein sequence ID" value="OTG13714.1"/>
    <property type="molecule type" value="Genomic_DNA"/>
</dbReference>
<evidence type="ECO:0000313" key="1">
    <source>
        <dbReference type="EMBL" id="KAF5789096.1"/>
    </source>
</evidence>
<proteinExistence type="predicted"/>
<organism evidence="2 3">
    <name type="scientific">Helianthus annuus</name>
    <name type="common">Common sunflower</name>
    <dbReference type="NCBI Taxonomy" id="4232"/>
    <lineage>
        <taxon>Eukaryota</taxon>
        <taxon>Viridiplantae</taxon>
        <taxon>Streptophyta</taxon>
        <taxon>Embryophyta</taxon>
        <taxon>Tracheophyta</taxon>
        <taxon>Spermatophyta</taxon>
        <taxon>Magnoliopsida</taxon>
        <taxon>eudicotyledons</taxon>
        <taxon>Gunneridae</taxon>
        <taxon>Pentapetalae</taxon>
        <taxon>asterids</taxon>
        <taxon>campanulids</taxon>
        <taxon>Asterales</taxon>
        <taxon>Asteraceae</taxon>
        <taxon>Asteroideae</taxon>
        <taxon>Heliantheae alliance</taxon>
        <taxon>Heliantheae</taxon>
        <taxon>Helianthus</taxon>
    </lineage>
</organism>